<dbReference type="PROSITE" id="PS51755">
    <property type="entry name" value="OMPR_PHOB"/>
    <property type="match status" value="1"/>
</dbReference>
<organism evidence="4 5">
    <name type="scientific">Actinomadura adrarensis</name>
    <dbReference type="NCBI Taxonomy" id="1819600"/>
    <lineage>
        <taxon>Bacteria</taxon>
        <taxon>Bacillati</taxon>
        <taxon>Actinomycetota</taxon>
        <taxon>Actinomycetes</taxon>
        <taxon>Streptosporangiales</taxon>
        <taxon>Thermomonosporaceae</taxon>
        <taxon>Actinomadura</taxon>
    </lineage>
</organism>
<evidence type="ECO:0000256" key="2">
    <source>
        <dbReference type="PROSITE-ProRule" id="PRU01091"/>
    </source>
</evidence>
<dbReference type="InterPro" id="IPR016032">
    <property type="entry name" value="Sig_transdc_resp-reg_C-effctor"/>
</dbReference>
<keyword evidence="1 2" id="KW-0238">DNA-binding</keyword>
<gene>
    <name evidence="4" type="ORF">ACFQ07_19885</name>
</gene>
<dbReference type="InterPro" id="IPR001867">
    <property type="entry name" value="OmpR/PhoB-type_DNA-bd"/>
</dbReference>
<dbReference type="SMART" id="SM00862">
    <property type="entry name" value="Trans_reg_C"/>
    <property type="match status" value="1"/>
</dbReference>
<dbReference type="SUPFAM" id="SSF46894">
    <property type="entry name" value="C-terminal effector domain of the bipartite response regulators"/>
    <property type="match status" value="1"/>
</dbReference>
<dbReference type="InterPro" id="IPR036388">
    <property type="entry name" value="WH-like_DNA-bd_sf"/>
</dbReference>
<proteinExistence type="predicted"/>
<keyword evidence="5" id="KW-1185">Reference proteome</keyword>
<name>A0ABW3CLM5_9ACTN</name>
<reference evidence="5" key="1">
    <citation type="journal article" date="2019" name="Int. J. Syst. Evol. Microbiol.">
        <title>The Global Catalogue of Microorganisms (GCM) 10K type strain sequencing project: providing services to taxonomists for standard genome sequencing and annotation.</title>
        <authorList>
            <consortium name="The Broad Institute Genomics Platform"/>
            <consortium name="The Broad Institute Genome Sequencing Center for Infectious Disease"/>
            <person name="Wu L."/>
            <person name="Ma J."/>
        </authorList>
    </citation>
    <scope>NUCLEOTIDE SEQUENCE [LARGE SCALE GENOMIC DNA]</scope>
    <source>
        <strain evidence="5">JCM 31696</strain>
    </source>
</reference>
<dbReference type="Gene3D" id="1.10.10.10">
    <property type="entry name" value="Winged helix-like DNA-binding domain superfamily/Winged helix DNA-binding domain"/>
    <property type="match status" value="1"/>
</dbReference>
<evidence type="ECO:0000256" key="1">
    <source>
        <dbReference type="ARBA" id="ARBA00023125"/>
    </source>
</evidence>
<dbReference type="PANTHER" id="PTHR35807">
    <property type="entry name" value="TRANSCRIPTIONAL REGULATOR REDD-RELATED"/>
    <property type="match status" value="1"/>
</dbReference>
<comment type="caution">
    <text evidence="4">The sequence shown here is derived from an EMBL/GenBank/DDBJ whole genome shotgun (WGS) entry which is preliminary data.</text>
</comment>
<protein>
    <submittedName>
        <fullName evidence="4">Winged helix-turn-helix domain-containing protein</fullName>
    </submittedName>
</protein>
<dbReference type="PANTHER" id="PTHR35807:SF1">
    <property type="entry name" value="TRANSCRIPTIONAL REGULATOR REDD"/>
    <property type="match status" value="1"/>
</dbReference>
<dbReference type="InterPro" id="IPR051677">
    <property type="entry name" value="AfsR-DnrI-RedD_regulator"/>
</dbReference>
<sequence>MELKILGGLEVLHDGRDITPTAPKLRRVLCFLILHPNQIVQTEALIDELWGDAPVRSAMTTMQTYIYLLRKILNEEMGEGAGERFLITRPSGYMAAIPSDRIDLFRFEALAEQGRAALHGGEPE</sequence>
<accession>A0ABW3CLM5</accession>
<feature type="non-terminal residue" evidence="4">
    <location>
        <position position="124"/>
    </location>
</feature>
<evidence type="ECO:0000313" key="5">
    <source>
        <dbReference type="Proteomes" id="UP001597083"/>
    </source>
</evidence>
<feature type="domain" description="OmpR/PhoB-type" evidence="3">
    <location>
        <begin position="1"/>
        <end position="97"/>
    </location>
</feature>
<evidence type="ECO:0000313" key="4">
    <source>
        <dbReference type="EMBL" id="MFD0854507.1"/>
    </source>
</evidence>
<dbReference type="Pfam" id="PF00486">
    <property type="entry name" value="Trans_reg_C"/>
    <property type="match status" value="1"/>
</dbReference>
<dbReference type="EMBL" id="JBHTIR010002991">
    <property type="protein sequence ID" value="MFD0854507.1"/>
    <property type="molecule type" value="Genomic_DNA"/>
</dbReference>
<dbReference type="Proteomes" id="UP001597083">
    <property type="component" value="Unassembled WGS sequence"/>
</dbReference>
<feature type="DNA-binding region" description="OmpR/PhoB-type" evidence="2">
    <location>
        <begin position="1"/>
        <end position="97"/>
    </location>
</feature>
<evidence type="ECO:0000259" key="3">
    <source>
        <dbReference type="PROSITE" id="PS51755"/>
    </source>
</evidence>